<dbReference type="SMART" id="SM00044">
    <property type="entry name" value="CYCc"/>
    <property type="match status" value="1"/>
</dbReference>
<dbReference type="PROSITE" id="PS00452">
    <property type="entry name" value="GUANYLATE_CYCLASE_1"/>
    <property type="match status" value="1"/>
</dbReference>
<feature type="coiled-coil region" evidence="6">
    <location>
        <begin position="59"/>
        <end position="86"/>
    </location>
</feature>
<evidence type="ECO:0000256" key="5">
    <source>
        <dbReference type="RuleBase" id="RU000405"/>
    </source>
</evidence>
<evidence type="ECO:0000256" key="1">
    <source>
        <dbReference type="ARBA" id="ARBA00012202"/>
    </source>
</evidence>
<dbReference type="Gene3D" id="3.30.70.1230">
    <property type="entry name" value="Nucleotide cyclase"/>
    <property type="match status" value="2"/>
</dbReference>
<dbReference type="CDD" id="cd07302">
    <property type="entry name" value="CHD"/>
    <property type="match status" value="1"/>
</dbReference>
<dbReference type="GO" id="GO:0000166">
    <property type="term" value="F:nucleotide binding"/>
    <property type="evidence" value="ECO:0007669"/>
    <property type="project" value="UniProtKB-KW"/>
</dbReference>
<feature type="domain" description="Guanylate cyclase" evidence="7">
    <location>
        <begin position="160"/>
        <end position="197"/>
    </location>
</feature>
<dbReference type="InterPro" id="IPR018297">
    <property type="entry name" value="A/G_cyclase_CS"/>
</dbReference>
<dbReference type="InterPro" id="IPR011645">
    <property type="entry name" value="HNOB_dom_associated"/>
</dbReference>
<dbReference type="Proteomes" id="UP000007875">
    <property type="component" value="Unassembled WGS sequence"/>
</dbReference>
<dbReference type="GeneTree" id="ENSGT00940000169967"/>
<dbReference type="HOGENOM" id="CLU_011614_3_0_1"/>
<dbReference type="EC" id="4.6.1.2" evidence="1"/>
<dbReference type="Ensembl" id="ENSCSAVT00000011777.1">
    <property type="protein sequence ID" value="ENSCSAVP00000011642.1"/>
    <property type="gene ID" value="ENSCSAVG00000006825.1"/>
</dbReference>
<feature type="domain" description="Guanylate cyclase" evidence="7">
    <location>
        <begin position="118"/>
        <end position="152"/>
    </location>
</feature>
<dbReference type="Gene3D" id="3.30.450.260">
    <property type="entry name" value="Haem NO binding associated domain"/>
    <property type="match status" value="1"/>
</dbReference>
<keyword evidence="2" id="KW-0547">Nucleotide-binding</keyword>
<dbReference type="InterPro" id="IPR001054">
    <property type="entry name" value="A/G_cyclase"/>
</dbReference>
<comment type="similarity">
    <text evidence="5">Belongs to the adenylyl cyclase class-4/guanylyl cyclase family.</text>
</comment>
<keyword evidence="3 5" id="KW-0456">Lyase</keyword>
<reference evidence="8" key="3">
    <citation type="submission" date="2025-09" db="UniProtKB">
        <authorList>
            <consortium name="Ensembl"/>
        </authorList>
    </citation>
    <scope>IDENTIFICATION</scope>
</reference>
<name>H2Z230_CIOSA</name>
<evidence type="ECO:0000256" key="2">
    <source>
        <dbReference type="ARBA" id="ARBA00022741"/>
    </source>
</evidence>
<dbReference type="InterPro" id="IPR042463">
    <property type="entry name" value="HNOB_dom_associated_sf"/>
</dbReference>
<evidence type="ECO:0000256" key="6">
    <source>
        <dbReference type="SAM" id="Coils"/>
    </source>
</evidence>
<keyword evidence="4" id="KW-0141">cGMP biosynthesis</keyword>
<dbReference type="InterPro" id="IPR029787">
    <property type="entry name" value="Nucleotide_cyclase"/>
</dbReference>
<dbReference type="Pfam" id="PF00211">
    <property type="entry name" value="Guanylate_cyc"/>
    <property type="match status" value="1"/>
</dbReference>
<organism evidence="8 9">
    <name type="scientific">Ciona savignyi</name>
    <name type="common">Pacific transparent sea squirt</name>
    <dbReference type="NCBI Taxonomy" id="51511"/>
    <lineage>
        <taxon>Eukaryota</taxon>
        <taxon>Metazoa</taxon>
        <taxon>Chordata</taxon>
        <taxon>Tunicata</taxon>
        <taxon>Ascidiacea</taxon>
        <taxon>Phlebobranchia</taxon>
        <taxon>Cionidae</taxon>
        <taxon>Ciona</taxon>
    </lineage>
</organism>
<reference evidence="8" key="2">
    <citation type="submission" date="2025-08" db="UniProtKB">
        <authorList>
            <consortium name="Ensembl"/>
        </authorList>
    </citation>
    <scope>IDENTIFICATION</scope>
</reference>
<dbReference type="Pfam" id="PF07701">
    <property type="entry name" value="HNOBA"/>
    <property type="match status" value="1"/>
</dbReference>
<dbReference type="PROSITE" id="PS50125">
    <property type="entry name" value="GUANYLATE_CYCLASE_2"/>
    <property type="match status" value="2"/>
</dbReference>
<evidence type="ECO:0000313" key="8">
    <source>
        <dbReference type="Ensembl" id="ENSCSAVP00000011642.1"/>
    </source>
</evidence>
<keyword evidence="6" id="KW-0175">Coiled coil</keyword>
<reference evidence="9" key="1">
    <citation type="submission" date="2003-08" db="EMBL/GenBank/DDBJ databases">
        <authorList>
            <person name="Birren B."/>
            <person name="Nusbaum C."/>
            <person name="Abebe A."/>
            <person name="Abouelleil A."/>
            <person name="Adekoya E."/>
            <person name="Ait-zahra M."/>
            <person name="Allen N."/>
            <person name="Allen T."/>
            <person name="An P."/>
            <person name="Anderson M."/>
            <person name="Anderson S."/>
            <person name="Arachchi H."/>
            <person name="Armbruster J."/>
            <person name="Bachantsang P."/>
            <person name="Baldwin J."/>
            <person name="Barry A."/>
            <person name="Bayul T."/>
            <person name="Blitshsteyn B."/>
            <person name="Bloom T."/>
            <person name="Blye J."/>
            <person name="Boguslavskiy L."/>
            <person name="Borowsky M."/>
            <person name="Boukhgalter B."/>
            <person name="Brunache A."/>
            <person name="Butler J."/>
            <person name="Calixte N."/>
            <person name="Calvo S."/>
            <person name="Camarata J."/>
            <person name="Campo K."/>
            <person name="Chang J."/>
            <person name="Cheshatsang Y."/>
            <person name="Citroen M."/>
            <person name="Collymore A."/>
            <person name="Considine T."/>
            <person name="Cook A."/>
            <person name="Cooke P."/>
            <person name="Corum B."/>
            <person name="Cuomo C."/>
            <person name="David R."/>
            <person name="Dawoe T."/>
            <person name="Degray S."/>
            <person name="Dodge S."/>
            <person name="Dooley K."/>
            <person name="Dorje P."/>
            <person name="Dorjee K."/>
            <person name="Dorris L."/>
            <person name="Duffey N."/>
            <person name="Dupes A."/>
            <person name="Elkins T."/>
            <person name="Engels R."/>
            <person name="Erickson J."/>
            <person name="Farina A."/>
            <person name="Faro S."/>
            <person name="Ferreira P."/>
            <person name="Fischer H."/>
            <person name="Fitzgerald M."/>
            <person name="Foley K."/>
            <person name="Gage D."/>
            <person name="Galagan J."/>
            <person name="Gearin G."/>
            <person name="Gnerre S."/>
            <person name="Gnirke A."/>
            <person name="Goyette A."/>
            <person name="Graham J."/>
            <person name="Grandbois E."/>
            <person name="Gyaltsen K."/>
            <person name="Hafez N."/>
            <person name="Hagopian D."/>
            <person name="Hagos B."/>
            <person name="Hall J."/>
            <person name="Hatcher B."/>
            <person name="Heller A."/>
            <person name="Higgins H."/>
            <person name="Honan T."/>
            <person name="Horn A."/>
            <person name="Houde N."/>
            <person name="Hughes L."/>
            <person name="Hulme W."/>
            <person name="Husby E."/>
            <person name="Iliev I."/>
            <person name="Jaffe D."/>
            <person name="Jones C."/>
            <person name="Kamal M."/>
            <person name="Kamat A."/>
            <person name="Kamvysselis M."/>
            <person name="Karlsson E."/>
            <person name="Kells C."/>
            <person name="Kieu A."/>
            <person name="Kisner P."/>
            <person name="Kodira C."/>
            <person name="Kulbokas E."/>
            <person name="Labutti K."/>
            <person name="Lama D."/>
            <person name="Landers T."/>
            <person name="Leger J."/>
            <person name="Levine S."/>
            <person name="Lewis D."/>
            <person name="Lewis T."/>
            <person name="Lindblad-toh K."/>
            <person name="Liu X."/>
            <person name="Lokyitsang T."/>
            <person name="Lokyitsang Y."/>
            <person name="Lucien O."/>
            <person name="Lui A."/>
            <person name="Ma L.J."/>
            <person name="Mabbitt R."/>
            <person name="Macdonald J."/>
            <person name="Maclean C."/>
            <person name="Major J."/>
            <person name="Manning J."/>
            <person name="Marabella R."/>
            <person name="Maru K."/>
            <person name="Matthews C."/>
            <person name="Mauceli E."/>
            <person name="Mccarthy M."/>
            <person name="Mcdonough S."/>
            <person name="Mcghee T."/>
            <person name="Meldrim J."/>
            <person name="Meneus L."/>
            <person name="Mesirov J."/>
            <person name="Mihalev A."/>
            <person name="Mihova T."/>
            <person name="Mikkelsen T."/>
            <person name="Mlenga V."/>
            <person name="Moru K."/>
            <person name="Mozes J."/>
            <person name="Mulrain L."/>
            <person name="Munson G."/>
            <person name="Naylor J."/>
            <person name="Newes C."/>
            <person name="Nguyen C."/>
            <person name="Nguyen N."/>
            <person name="Nguyen T."/>
            <person name="Nicol R."/>
            <person name="Nielsen C."/>
            <person name="Nizzari M."/>
            <person name="Norbu C."/>
            <person name="Norbu N."/>
            <person name="O'donnell P."/>
            <person name="Okoawo O."/>
            <person name="O'leary S."/>
            <person name="Omotosho B."/>
            <person name="O'neill K."/>
            <person name="Osman S."/>
            <person name="Parker S."/>
            <person name="Perrin D."/>
            <person name="Phunkhang P."/>
            <person name="Piqani B."/>
            <person name="Purcell S."/>
            <person name="Rachupka T."/>
            <person name="Ramasamy U."/>
            <person name="Rameau R."/>
            <person name="Ray V."/>
            <person name="Raymond C."/>
            <person name="Retta R."/>
            <person name="Richardson S."/>
            <person name="Rise C."/>
            <person name="Rodriguez J."/>
            <person name="Rogers J."/>
            <person name="Rogov P."/>
            <person name="Rutman M."/>
            <person name="Schupbach R."/>
            <person name="Seaman C."/>
            <person name="Settipalli S."/>
            <person name="Sharpe T."/>
            <person name="Sheridan J."/>
            <person name="Sherpa N."/>
            <person name="Shi J."/>
            <person name="Smirnov S."/>
            <person name="Smith C."/>
            <person name="Sougnez C."/>
            <person name="Spencer B."/>
            <person name="Stalker J."/>
            <person name="Stange-thomann N."/>
            <person name="Stavropoulos S."/>
            <person name="Stetson K."/>
            <person name="Stone C."/>
            <person name="Stone S."/>
            <person name="Stubbs M."/>
            <person name="Talamas J."/>
            <person name="Tchuinga P."/>
            <person name="Tenzing P."/>
            <person name="Tesfaye S."/>
            <person name="Theodore J."/>
            <person name="Thoulutsang Y."/>
            <person name="Topham K."/>
            <person name="Towey S."/>
            <person name="Tsamla T."/>
            <person name="Tsomo N."/>
            <person name="Vallee D."/>
            <person name="Vassiliev H."/>
            <person name="Venkataraman V."/>
            <person name="Vinson J."/>
            <person name="Vo A."/>
            <person name="Wade C."/>
            <person name="Wang S."/>
            <person name="Wangchuk T."/>
            <person name="Wangdi T."/>
            <person name="Whittaker C."/>
            <person name="Wilkinson J."/>
            <person name="Wu Y."/>
            <person name="Wyman D."/>
            <person name="Yadav S."/>
            <person name="Yang S."/>
            <person name="Yang X."/>
            <person name="Yeager S."/>
            <person name="Yee E."/>
            <person name="Young G."/>
            <person name="Zainoun J."/>
            <person name="Zembeck L."/>
            <person name="Zimmer A."/>
            <person name="Zody M."/>
            <person name="Lander E."/>
        </authorList>
    </citation>
    <scope>NUCLEOTIDE SEQUENCE [LARGE SCALE GENOMIC DNA]</scope>
</reference>
<evidence type="ECO:0000313" key="9">
    <source>
        <dbReference type="Proteomes" id="UP000007875"/>
    </source>
</evidence>
<evidence type="ECO:0000259" key="7">
    <source>
        <dbReference type="PROSITE" id="PS50125"/>
    </source>
</evidence>
<evidence type="ECO:0000256" key="3">
    <source>
        <dbReference type="ARBA" id="ARBA00023239"/>
    </source>
</evidence>
<dbReference type="Gene3D" id="6.10.250.780">
    <property type="match status" value="1"/>
</dbReference>
<protein>
    <recommendedName>
        <fullName evidence="1">guanylate cyclase</fullName>
        <ecNumber evidence="1">4.6.1.2</ecNumber>
    </recommendedName>
</protein>
<dbReference type="AlphaFoldDB" id="H2Z230"/>
<proteinExistence type="inferred from homology"/>
<dbReference type="PANTHER" id="PTHR45655:SF6">
    <property type="entry name" value="HEAD-SPECIFIC GUANYLATE CYCLASE"/>
    <property type="match status" value="1"/>
</dbReference>
<dbReference type="GO" id="GO:0004383">
    <property type="term" value="F:guanylate cyclase activity"/>
    <property type="evidence" value="ECO:0007669"/>
    <property type="project" value="UniProtKB-EC"/>
</dbReference>
<dbReference type="GO" id="GO:0008074">
    <property type="term" value="C:guanylate cyclase complex, soluble"/>
    <property type="evidence" value="ECO:0007669"/>
    <property type="project" value="TreeGrafter"/>
</dbReference>
<dbReference type="GO" id="GO:0019934">
    <property type="term" value="P:cGMP-mediated signaling"/>
    <property type="evidence" value="ECO:0007669"/>
    <property type="project" value="TreeGrafter"/>
</dbReference>
<dbReference type="GO" id="GO:0070482">
    <property type="term" value="P:response to oxygen levels"/>
    <property type="evidence" value="ECO:0007669"/>
    <property type="project" value="TreeGrafter"/>
</dbReference>
<dbReference type="SUPFAM" id="SSF55073">
    <property type="entry name" value="Nucleotide cyclase"/>
    <property type="match status" value="1"/>
</dbReference>
<sequence length="204" mass="23016">MDIRGQMVYMPECKAMLFLGSPNLRTLEELNKTGMFISDIAIHDATRDVILVGEQTTAQESLKRRMDKLRGSLEENNEALEQERRLNVDLLYSIFPVDIAEDLWLGKQVKARQLQNVTMLFSDIVGFTSICATCSPMEVISMLSNLYVLFDKQCGVYDVYKMRIGIHTGSVVTGVVGTRMPRYCLFGNNVTLANKFESHSESGK</sequence>
<accession>H2Z230</accession>
<evidence type="ECO:0000256" key="4">
    <source>
        <dbReference type="ARBA" id="ARBA00023293"/>
    </source>
</evidence>
<dbReference type="PANTHER" id="PTHR45655">
    <property type="entry name" value="GUANYLATE CYCLASE SOLUBLE SUBUNIT BETA-2"/>
    <property type="match status" value="1"/>
</dbReference>
<keyword evidence="9" id="KW-1185">Reference proteome</keyword>